<gene>
    <name evidence="8" type="ORF">U27_04710</name>
</gene>
<dbReference type="GO" id="GO:0005886">
    <property type="term" value="C:plasma membrane"/>
    <property type="evidence" value="ECO:0007669"/>
    <property type="project" value="UniProtKB-SubCell"/>
</dbReference>
<protein>
    <submittedName>
        <fullName evidence="8">Permease</fullName>
    </submittedName>
</protein>
<evidence type="ECO:0000256" key="4">
    <source>
        <dbReference type="ARBA" id="ARBA00022692"/>
    </source>
</evidence>
<keyword evidence="6 7" id="KW-0472">Membrane</keyword>
<evidence type="ECO:0000256" key="1">
    <source>
        <dbReference type="ARBA" id="ARBA00004651"/>
    </source>
</evidence>
<keyword evidence="5 7" id="KW-1133">Transmembrane helix</keyword>
<feature type="transmembrane region" description="Helical" evidence="7">
    <location>
        <begin position="59"/>
        <end position="90"/>
    </location>
</feature>
<keyword evidence="9" id="KW-1185">Reference proteome</keyword>
<dbReference type="HOGENOM" id="CLU_059148_1_0_0"/>
<feature type="transmembrane region" description="Helical" evidence="7">
    <location>
        <begin position="110"/>
        <end position="136"/>
    </location>
</feature>
<dbReference type="Proteomes" id="UP000030661">
    <property type="component" value="Unassembled WGS sequence"/>
</dbReference>
<dbReference type="AlphaFoldDB" id="A0A081BZI8"/>
<dbReference type="Pfam" id="PF03773">
    <property type="entry name" value="ArsP_1"/>
    <property type="match status" value="1"/>
</dbReference>
<feature type="transmembrane region" description="Helical" evidence="7">
    <location>
        <begin position="336"/>
        <end position="358"/>
    </location>
</feature>
<comment type="subcellular location">
    <subcellularLocation>
        <location evidence="1">Cell membrane</location>
        <topology evidence="1">Multi-pass membrane protein</topology>
    </subcellularLocation>
</comment>
<feature type="transmembrane region" description="Helical" evidence="7">
    <location>
        <begin position="297"/>
        <end position="315"/>
    </location>
</feature>
<name>A0A081BZI8_VECG1</name>
<evidence type="ECO:0000256" key="7">
    <source>
        <dbReference type="SAM" id="Phobius"/>
    </source>
</evidence>
<dbReference type="EMBL" id="DF820466">
    <property type="protein sequence ID" value="GAK57743.1"/>
    <property type="molecule type" value="Genomic_DNA"/>
</dbReference>
<keyword evidence="3" id="KW-1003">Cell membrane</keyword>
<organism evidence="8">
    <name type="scientific">Vecturithrix granuli</name>
    <dbReference type="NCBI Taxonomy" id="1499967"/>
    <lineage>
        <taxon>Bacteria</taxon>
        <taxon>Candidatus Moduliflexota</taxon>
        <taxon>Candidatus Vecturitrichia</taxon>
        <taxon>Candidatus Vecturitrichales</taxon>
        <taxon>Candidatus Vecturitrichaceae</taxon>
        <taxon>Candidatus Vecturithrix</taxon>
    </lineage>
</organism>
<evidence type="ECO:0000256" key="3">
    <source>
        <dbReference type="ARBA" id="ARBA00022475"/>
    </source>
</evidence>
<dbReference type="PANTHER" id="PTHR34184:SF4">
    <property type="entry name" value="UPF0718 PROTEIN YCGR"/>
    <property type="match status" value="1"/>
</dbReference>
<evidence type="ECO:0000313" key="9">
    <source>
        <dbReference type="Proteomes" id="UP000030661"/>
    </source>
</evidence>
<keyword evidence="4 7" id="KW-0812">Transmembrane</keyword>
<evidence type="ECO:0000256" key="6">
    <source>
        <dbReference type="ARBA" id="ARBA00023136"/>
    </source>
</evidence>
<proteinExistence type="inferred from homology"/>
<feature type="transmembrane region" description="Helical" evidence="7">
    <location>
        <begin position="27"/>
        <end position="47"/>
    </location>
</feature>
<dbReference type="InterPro" id="IPR005524">
    <property type="entry name" value="DUF318"/>
</dbReference>
<dbReference type="STRING" id="1499967.U27_04710"/>
<feature type="transmembrane region" description="Helical" evidence="7">
    <location>
        <begin position="269"/>
        <end position="291"/>
    </location>
</feature>
<reference evidence="8" key="1">
    <citation type="journal article" date="2015" name="PeerJ">
        <title>First genomic representation of candidate bacterial phylum KSB3 points to enhanced environmental sensing as a trigger of wastewater bulking.</title>
        <authorList>
            <person name="Sekiguchi Y."/>
            <person name="Ohashi A."/>
            <person name="Parks D.H."/>
            <person name="Yamauchi T."/>
            <person name="Tyson G.W."/>
            <person name="Hugenholtz P."/>
        </authorList>
    </citation>
    <scope>NUCLEOTIDE SEQUENCE [LARGE SCALE GENOMIC DNA]</scope>
</reference>
<accession>A0A081BZI8</accession>
<evidence type="ECO:0000313" key="8">
    <source>
        <dbReference type="EMBL" id="GAK57743.1"/>
    </source>
</evidence>
<dbReference type="eggNOG" id="COG0701">
    <property type="taxonomic scope" value="Bacteria"/>
</dbReference>
<comment type="similarity">
    <text evidence="2">Belongs to the UPF0718 family.</text>
</comment>
<evidence type="ECO:0000256" key="5">
    <source>
        <dbReference type="ARBA" id="ARBA00022989"/>
    </source>
</evidence>
<sequence length="390" mass="40990">MQHVFIELTELLTNMVQTVIGSLAHNWIPLSLAILTAAIMTVYMDAAKLKGALLRNPNVSIWGSVAVGAFTPLCACGTMAVILGMLSTTLPWGPIMAFLTSSPLMSPDGFIMVAGILSLKFAIALTLASIVIGMGAGYATHLIEKKTDFLKNQTRFAQKSPGQACGCAGVFPQPQPVQTCACAVTAVSRPQPVPMCGCTATDSLPQPVLSKSQLCCAAPTINDLTPLSWLSDIGQAFAANTGALVGFLQKLKWRALADAVVKIGVKQILLYYAIFVAIGFLINTFVPTALIMTLFSANNILAVPFAALIGLPLYVTTESSIPLMSALTTQGASEGAMLAFMITGPGTSAWVIAGITTILKKRAISLYVAFLLAGGILSGYCYDLLMLMGK</sequence>
<dbReference type="PANTHER" id="PTHR34184">
    <property type="entry name" value="UPF0718 PROTEIN YCGR"/>
    <property type="match status" value="1"/>
</dbReference>
<evidence type="ECO:0000256" key="2">
    <source>
        <dbReference type="ARBA" id="ARBA00006386"/>
    </source>
</evidence>
<dbReference type="InterPro" id="IPR052923">
    <property type="entry name" value="UPF0718"/>
</dbReference>
<feature type="transmembrane region" description="Helical" evidence="7">
    <location>
        <begin position="364"/>
        <end position="385"/>
    </location>
</feature>